<evidence type="ECO:0000259" key="6">
    <source>
        <dbReference type="PROSITE" id="PS50977"/>
    </source>
</evidence>
<accession>M0QG21</accession>
<dbReference type="InterPro" id="IPR009057">
    <property type="entry name" value="Homeodomain-like_sf"/>
</dbReference>
<dbReference type="Proteomes" id="UP000011666">
    <property type="component" value="Unassembled WGS sequence"/>
</dbReference>
<reference evidence="7 8" key="1">
    <citation type="submission" date="2013-01" db="EMBL/GenBank/DDBJ databases">
        <title>Whole genome shotgun sequence of Gordonia soli NBRC 108243.</title>
        <authorList>
            <person name="Isaki-Nakamura S."/>
            <person name="Hosoyama A."/>
            <person name="Tsuchikane K."/>
            <person name="Ando Y."/>
            <person name="Baba S."/>
            <person name="Ohji S."/>
            <person name="Hamada M."/>
            <person name="Tamura T."/>
            <person name="Yamazoe A."/>
            <person name="Yamazaki S."/>
            <person name="Fujita N."/>
        </authorList>
    </citation>
    <scope>NUCLEOTIDE SEQUENCE [LARGE SCALE GENOMIC DNA]</scope>
    <source>
        <strain evidence="7 8">NBRC 108243</strain>
    </source>
</reference>
<dbReference type="PANTHER" id="PTHR47506">
    <property type="entry name" value="TRANSCRIPTIONAL REGULATORY PROTEIN"/>
    <property type="match status" value="1"/>
</dbReference>
<keyword evidence="1" id="KW-0678">Repressor</keyword>
<keyword evidence="3 5" id="KW-0238">DNA-binding</keyword>
<evidence type="ECO:0000256" key="5">
    <source>
        <dbReference type="PROSITE-ProRule" id="PRU00335"/>
    </source>
</evidence>
<protein>
    <submittedName>
        <fullName evidence="7">Putative TetR family transcriptional regulator</fullName>
    </submittedName>
</protein>
<dbReference type="SUPFAM" id="SSF46689">
    <property type="entry name" value="Homeodomain-like"/>
    <property type="match status" value="1"/>
</dbReference>
<dbReference type="AlphaFoldDB" id="M0QG21"/>
<evidence type="ECO:0000256" key="1">
    <source>
        <dbReference type="ARBA" id="ARBA00022491"/>
    </source>
</evidence>
<organism evidence="7 8">
    <name type="scientific">Gordonia soli NBRC 108243</name>
    <dbReference type="NCBI Taxonomy" id="1223545"/>
    <lineage>
        <taxon>Bacteria</taxon>
        <taxon>Bacillati</taxon>
        <taxon>Actinomycetota</taxon>
        <taxon>Actinomycetes</taxon>
        <taxon>Mycobacteriales</taxon>
        <taxon>Gordoniaceae</taxon>
        <taxon>Gordonia</taxon>
    </lineage>
</organism>
<dbReference type="Pfam" id="PF00440">
    <property type="entry name" value="TetR_N"/>
    <property type="match status" value="1"/>
</dbReference>
<feature type="domain" description="HTH tetR-type" evidence="6">
    <location>
        <begin position="14"/>
        <end position="74"/>
    </location>
</feature>
<keyword evidence="8" id="KW-1185">Reference proteome</keyword>
<dbReference type="SUPFAM" id="SSF48498">
    <property type="entry name" value="Tetracyclin repressor-like, C-terminal domain"/>
    <property type="match status" value="1"/>
</dbReference>
<dbReference type="EMBL" id="BANX01000008">
    <property type="protein sequence ID" value="GAC67528.1"/>
    <property type="molecule type" value="Genomic_DNA"/>
</dbReference>
<dbReference type="STRING" id="1223545.GS4_08_01130"/>
<evidence type="ECO:0000313" key="8">
    <source>
        <dbReference type="Proteomes" id="UP000011666"/>
    </source>
</evidence>
<dbReference type="GO" id="GO:0003677">
    <property type="term" value="F:DNA binding"/>
    <property type="evidence" value="ECO:0007669"/>
    <property type="project" value="UniProtKB-UniRule"/>
</dbReference>
<evidence type="ECO:0000256" key="2">
    <source>
        <dbReference type="ARBA" id="ARBA00023015"/>
    </source>
</evidence>
<keyword evidence="4" id="KW-0804">Transcription</keyword>
<dbReference type="PROSITE" id="PS50977">
    <property type="entry name" value="HTH_TETR_2"/>
    <property type="match status" value="1"/>
</dbReference>
<comment type="caution">
    <text evidence="7">The sequence shown here is derived from an EMBL/GenBank/DDBJ whole genome shotgun (WGS) entry which is preliminary data.</text>
</comment>
<name>M0QG21_9ACTN</name>
<dbReference type="Pfam" id="PF13977">
    <property type="entry name" value="TetR_C_6"/>
    <property type="match status" value="1"/>
</dbReference>
<keyword evidence="2" id="KW-0805">Transcription regulation</keyword>
<feature type="DNA-binding region" description="H-T-H motif" evidence="5">
    <location>
        <begin position="37"/>
        <end position="56"/>
    </location>
</feature>
<evidence type="ECO:0000256" key="3">
    <source>
        <dbReference type="ARBA" id="ARBA00023125"/>
    </source>
</evidence>
<proteinExistence type="predicted"/>
<dbReference type="Gene3D" id="1.10.357.10">
    <property type="entry name" value="Tetracycline Repressor, domain 2"/>
    <property type="match status" value="1"/>
</dbReference>
<dbReference type="PANTHER" id="PTHR47506:SF6">
    <property type="entry name" value="HTH-TYPE TRANSCRIPTIONAL REPRESSOR NEMR"/>
    <property type="match status" value="1"/>
</dbReference>
<dbReference type="InterPro" id="IPR039538">
    <property type="entry name" value="BetI_C"/>
</dbReference>
<dbReference type="eggNOG" id="COG1309">
    <property type="taxonomic scope" value="Bacteria"/>
</dbReference>
<sequence>MGYHGEVPKLIDHEARRAEIAEALWRIVVREGVSAVSIRDVAAEAGISTGSLRHVFADRSELLVYSMDLIHQRVGHRIAALPQAGTPAEQAMAALAEVLPLDDRRTVEMRVNLALVTDAVSDPALARAALSAHHGLRSLCRVVLNRLADAGLVADGRDLDVEAARLHAVIDGIAFHLVLGDNDSPGTASAIVEHHLRDLAH</sequence>
<dbReference type="InterPro" id="IPR001647">
    <property type="entry name" value="HTH_TetR"/>
</dbReference>
<evidence type="ECO:0000256" key="4">
    <source>
        <dbReference type="ARBA" id="ARBA00023163"/>
    </source>
</evidence>
<dbReference type="InterPro" id="IPR036271">
    <property type="entry name" value="Tet_transcr_reg_TetR-rel_C_sf"/>
</dbReference>
<evidence type="ECO:0000313" key="7">
    <source>
        <dbReference type="EMBL" id="GAC67528.1"/>
    </source>
</evidence>
<gene>
    <name evidence="7" type="ORF">GS4_08_01130</name>
</gene>